<sequence>MGTRCGCGGRKTSKAVRCSRCNQKLVAKLHAKSNGSKGKADWIFMKDNAHLLRGVKLEGKVDGEGDE</sequence>
<dbReference type="EMBL" id="LAZR01064321">
    <property type="protein sequence ID" value="KKK57746.1"/>
    <property type="molecule type" value="Genomic_DNA"/>
</dbReference>
<evidence type="ECO:0000313" key="1">
    <source>
        <dbReference type="EMBL" id="KKK57746.1"/>
    </source>
</evidence>
<reference evidence="1" key="1">
    <citation type="journal article" date="2015" name="Nature">
        <title>Complex archaea that bridge the gap between prokaryotes and eukaryotes.</title>
        <authorList>
            <person name="Spang A."/>
            <person name="Saw J.H."/>
            <person name="Jorgensen S.L."/>
            <person name="Zaremba-Niedzwiedzka K."/>
            <person name="Martijn J."/>
            <person name="Lind A.E."/>
            <person name="van Eijk R."/>
            <person name="Schleper C."/>
            <person name="Guy L."/>
            <person name="Ettema T.J."/>
        </authorList>
    </citation>
    <scope>NUCLEOTIDE SEQUENCE</scope>
</reference>
<comment type="caution">
    <text evidence="1">The sequence shown here is derived from an EMBL/GenBank/DDBJ whole genome shotgun (WGS) entry which is preliminary data.</text>
</comment>
<gene>
    <name evidence="1" type="ORF">LCGC14_3051380</name>
</gene>
<dbReference type="AlphaFoldDB" id="A0A0F8ZCG8"/>
<proteinExistence type="predicted"/>
<protein>
    <submittedName>
        <fullName evidence="1">Uncharacterized protein</fullName>
    </submittedName>
</protein>
<accession>A0A0F8ZCG8</accession>
<organism evidence="1">
    <name type="scientific">marine sediment metagenome</name>
    <dbReference type="NCBI Taxonomy" id="412755"/>
    <lineage>
        <taxon>unclassified sequences</taxon>
        <taxon>metagenomes</taxon>
        <taxon>ecological metagenomes</taxon>
    </lineage>
</organism>
<name>A0A0F8ZCG8_9ZZZZ</name>